<dbReference type="InterPro" id="IPR005828">
    <property type="entry name" value="MFS_sugar_transport-like"/>
</dbReference>
<feature type="transmembrane region" description="Helical" evidence="5">
    <location>
        <begin position="89"/>
        <end position="113"/>
    </location>
</feature>
<dbReference type="InterPro" id="IPR050360">
    <property type="entry name" value="MFS_Sugar_Transporters"/>
</dbReference>
<evidence type="ECO:0000256" key="5">
    <source>
        <dbReference type="SAM" id="Phobius"/>
    </source>
</evidence>
<keyword evidence="4 5" id="KW-0472">Membrane</keyword>
<comment type="subcellular location">
    <subcellularLocation>
        <location evidence="1">Membrane</location>
        <topology evidence="1">Multi-pass membrane protein</topology>
    </subcellularLocation>
</comment>
<dbReference type="EMBL" id="JAGMVJ010000033">
    <property type="protein sequence ID" value="KAH7067844.1"/>
    <property type="molecule type" value="Genomic_DNA"/>
</dbReference>
<feature type="transmembrane region" description="Helical" evidence="5">
    <location>
        <begin position="252"/>
        <end position="269"/>
    </location>
</feature>
<evidence type="ECO:0000256" key="3">
    <source>
        <dbReference type="ARBA" id="ARBA00022989"/>
    </source>
</evidence>
<dbReference type="SUPFAM" id="SSF103473">
    <property type="entry name" value="MFS general substrate transporter"/>
    <property type="match status" value="1"/>
</dbReference>
<evidence type="ECO:0000256" key="4">
    <source>
        <dbReference type="ARBA" id="ARBA00023136"/>
    </source>
</evidence>
<dbReference type="OrthoDB" id="6612291at2759"/>
<evidence type="ECO:0000256" key="1">
    <source>
        <dbReference type="ARBA" id="ARBA00004141"/>
    </source>
</evidence>
<reference evidence="6" key="1">
    <citation type="journal article" date="2021" name="Nat. Commun.">
        <title>Genetic determinants of endophytism in the Arabidopsis root mycobiome.</title>
        <authorList>
            <person name="Mesny F."/>
            <person name="Miyauchi S."/>
            <person name="Thiergart T."/>
            <person name="Pickel B."/>
            <person name="Atanasova L."/>
            <person name="Karlsson M."/>
            <person name="Huettel B."/>
            <person name="Barry K.W."/>
            <person name="Haridas S."/>
            <person name="Chen C."/>
            <person name="Bauer D."/>
            <person name="Andreopoulos W."/>
            <person name="Pangilinan J."/>
            <person name="LaButti K."/>
            <person name="Riley R."/>
            <person name="Lipzen A."/>
            <person name="Clum A."/>
            <person name="Drula E."/>
            <person name="Henrissat B."/>
            <person name="Kohler A."/>
            <person name="Grigoriev I.V."/>
            <person name="Martin F.M."/>
            <person name="Hacquard S."/>
        </authorList>
    </citation>
    <scope>NUCLEOTIDE SEQUENCE</scope>
    <source>
        <strain evidence="6">MPI-SDFR-AT-0120</strain>
    </source>
</reference>
<feature type="transmembrane region" description="Helical" evidence="5">
    <location>
        <begin position="217"/>
        <end position="240"/>
    </location>
</feature>
<dbReference type="PANTHER" id="PTHR48022:SF41">
    <property type="entry name" value="MAJOR FACILITATOR SUPERFAMILY (MFS) PROFILE DOMAIN-CONTAINING PROTEIN"/>
    <property type="match status" value="1"/>
</dbReference>
<dbReference type="Gene3D" id="1.20.1250.20">
    <property type="entry name" value="MFS general substrate transporter like domains"/>
    <property type="match status" value="1"/>
</dbReference>
<gene>
    <name evidence="6" type="ORF">FB567DRAFT_457600</name>
</gene>
<keyword evidence="3 5" id="KW-1133">Transmembrane helix</keyword>
<dbReference type="InterPro" id="IPR036259">
    <property type="entry name" value="MFS_trans_sf"/>
</dbReference>
<name>A0A8K0QT65_9PLEO</name>
<organism evidence="6 7">
    <name type="scientific">Paraphoma chrysanthemicola</name>
    <dbReference type="NCBI Taxonomy" id="798071"/>
    <lineage>
        <taxon>Eukaryota</taxon>
        <taxon>Fungi</taxon>
        <taxon>Dikarya</taxon>
        <taxon>Ascomycota</taxon>
        <taxon>Pezizomycotina</taxon>
        <taxon>Dothideomycetes</taxon>
        <taxon>Pleosporomycetidae</taxon>
        <taxon>Pleosporales</taxon>
        <taxon>Pleosporineae</taxon>
        <taxon>Phaeosphaeriaceae</taxon>
        <taxon>Paraphoma</taxon>
    </lineage>
</organism>
<comment type="caution">
    <text evidence="6">The sequence shown here is derived from an EMBL/GenBank/DDBJ whole genome shotgun (WGS) entry which is preliminary data.</text>
</comment>
<evidence type="ECO:0000256" key="2">
    <source>
        <dbReference type="ARBA" id="ARBA00022692"/>
    </source>
</evidence>
<dbReference type="GO" id="GO:0016020">
    <property type="term" value="C:membrane"/>
    <property type="evidence" value="ECO:0007669"/>
    <property type="project" value="UniProtKB-SubCell"/>
</dbReference>
<dbReference type="GO" id="GO:0005351">
    <property type="term" value="F:carbohydrate:proton symporter activity"/>
    <property type="evidence" value="ECO:0007669"/>
    <property type="project" value="TreeGrafter"/>
</dbReference>
<dbReference type="AlphaFoldDB" id="A0A8K0QT65"/>
<keyword evidence="7" id="KW-1185">Reference proteome</keyword>
<feature type="transmembrane region" description="Helical" evidence="5">
    <location>
        <begin position="125"/>
        <end position="144"/>
    </location>
</feature>
<accession>A0A8K0QT65</accession>
<feature type="transmembrane region" description="Helical" evidence="5">
    <location>
        <begin position="182"/>
        <end position="205"/>
    </location>
</feature>
<keyword evidence="2 5" id="KW-0812">Transmembrane</keyword>
<evidence type="ECO:0000313" key="7">
    <source>
        <dbReference type="Proteomes" id="UP000813461"/>
    </source>
</evidence>
<dbReference type="PANTHER" id="PTHR48022">
    <property type="entry name" value="PLASTIDIC GLUCOSE TRANSPORTER 4"/>
    <property type="match status" value="1"/>
</dbReference>
<feature type="non-terminal residue" evidence="6">
    <location>
        <position position="1"/>
    </location>
</feature>
<proteinExistence type="predicted"/>
<dbReference type="Proteomes" id="UP000813461">
    <property type="component" value="Unassembled WGS sequence"/>
</dbReference>
<sequence length="295" mass="32280">PFASQWAFSGCAIPCGLLIPESPSYLVSKNRIEEAEASYRTLHGRKSKSQEAVQVLKETTEHEMAENNAANAASYRECFQGTNLRRTRIVLLLNSLQQCVGVALIANSTNFLIVSGMTPVQSLTISQIGVGVNMFCTLLNWFAMSTVGRRVAILTSIAAASFIFIGMGVAGCWPNDTAALRFVGIAILSVGFCGSLGVQSVYPVVASEVSSVRLRSTTLGFGFFVNAFVSWIFNFTVPYMYNPDAGNLGGKVGFIFVAFSCLGFLLSWLEIPETKNKTYAELDYLFERRTKTRQF</sequence>
<protein>
    <submittedName>
        <fullName evidence="6">General substrate transporter</fullName>
    </submittedName>
</protein>
<feature type="transmembrane region" description="Helical" evidence="5">
    <location>
        <begin position="151"/>
        <end position="170"/>
    </location>
</feature>
<evidence type="ECO:0000313" key="6">
    <source>
        <dbReference type="EMBL" id="KAH7067844.1"/>
    </source>
</evidence>
<dbReference type="Pfam" id="PF00083">
    <property type="entry name" value="Sugar_tr"/>
    <property type="match status" value="1"/>
</dbReference>